<accession>A0A1I0T8U0</accession>
<dbReference type="EMBL" id="FOJM01000007">
    <property type="protein sequence ID" value="SFA48182.1"/>
    <property type="molecule type" value="Genomic_DNA"/>
</dbReference>
<keyword evidence="2" id="KW-1185">Reference proteome</keyword>
<evidence type="ECO:0000313" key="2">
    <source>
        <dbReference type="Proteomes" id="UP000198836"/>
    </source>
</evidence>
<protein>
    <submittedName>
        <fullName evidence="1">Uncharacterized protein</fullName>
    </submittedName>
</protein>
<dbReference type="GeneID" id="96617639"/>
<dbReference type="RefSeq" id="WP_159435222.1">
    <property type="nucleotide sequence ID" value="NZ_CP031708.1"/>
</dbReference>
<proteinExistence type="predicted"/>
<sequence length="46" mass="5306">MKKQFTIDWMLILLLLCALVVILVGKASQSRQFHKNSHAFNGVYSR</sequence>
<organism evidence="1 2">
    <name type="scientific">Pedobacter suwonensis</name>
    <dbReference type="NCBI Taxonomy" id="332999"/>
    <lineage>
        <taxon>Bacteria</taxon>
        <taxon>Pseudomonadati</taxon>
        <taxon>Bacteroidota</taxon>
        <taxon>Sphingobacteriia</taxon>
        <taxon>Sphingobacteriales</taxon>
        <taxon>Sphingobacteriaceae</taxon>
        <taxon>Pedobacter</taxon>
    </lineage>
</organism>
<evidence type="ECO:0000313" key="1">
    <source>
        <dbReference type="EMBL" id="SFA48182.1"/>
    </source>
</evidence>
<name>A0A1I0T8U0_9SPHI</name>
<gene>
    <name evidence="1" type="ORF">SAMN04488511_10730</name>
</gene>
<dbReference type="Proteomes" id="UP000198836">
    <property type="component" value="Unassembled WGS sequence"/>
</dbReference>
<dbReference type="AlphaFoldDB" id="A0A1I0T8U0"/>
<reference evidence="2" key="1">
    <citation type="submission" date="2016-10" db="EMBL/GenBank/DDBJ databases">
        <authorList>
            <person name="Varghese N."/>
            <person name="Submissions S."/>
        </authorList>
    </citation>
    <scope>NUCLEOTIDE SEQUENCE [LARGE SCALE GENOMIC DNA]</scope>
    <source>
        <strain evidence="2">DSM 18130</strain>
    </source>
</reference>